<dbReference type="VEuPathDB" id="VectorBase:SCAU000865"/>
<keyword evidence="3" id="KW-1185">Reference proteome</keyword>
<feature type="transmembrane region" description="Helical" evidence="1">
    <location>
        <begin position="6"/>
        <end position="27"/>
    </location>
</feature>
<evidence type="ECO:0000313" key="2">
    <source>
        <dbReference type="EnsemblMetazoa" id="SCAU000865-PA"/>
    </source>
</evidence>
<keyword evidence="1" id="KW-1133">Transmembrane helix</keyword>
<reference evidence="2" key="1">
    <citation type="submission" date="2020-05" db="UniProtKB">
        <authorList>
            <consortium name="EnsemblMetazoa"/>
        </authorList>
    </citation>
    <scope>IDENTIFICATION</scope>
    <source>
        <strain evidence="2">USDA</strain>
    </source>
</reference>
<proteinExistence type="predicted"/>
<dbReference type="EnsemblMetazoa" id="SCAU000865-RA">
    <property type="protein sequence ID" value="SCAU000865-PA"/>
    <property type="gene ID" value="SCAU000865"/>
</dbReference>
<sequence>MATLPINLILKMASMLMLKAAVSKWVPSMRAKRLKVPLPTSHLKVCELVSVIQPMKMVIILYILTMELMLFDMPMPCLHRM</sequence>
<evidence type="ECO:0000313" key="3">
    <source>
        <dbReference type="Proteomes" id="UP000095300"/>
    </source>
</evidence>
<protein>
    <submittedName>
        <fullName evidence="2">Uncharacterized protein</fullName>
    </submittedName>
</protein>
<organism evidence="2 3">
    <name type="scientific">Stomoxys calcitrans</name>
    <name type="common">Stable fly</name>
    <name type="synonym">Conops calcitrans</name>
    <dbReference type="NCBI Taxonomy" id="35570"/>
    <lineage>
        <taxon>Eukaryota</taxon>
        <taxon>Metazoa</taxon>
        <taxon>Ecdysozoa</taxon>
        <taxon>Arthropoda</taxon>
        <taxon>Hexapoda</taxon>
        <taxon>Insecta</taxon>
        <taxon>Pterygota</taxon>
        <taxon>Neoptera</taxon>
        <taxon>Endopterygota</taxon>
        <taxon>Diptera</taxon>
        <taxon>Brachycera</taxon>
        <taxon>Muscomorpha</taxon>
        <taxon>Muscoidea</taxon>
        <taxon>Muscidae</taxon>
        <taxon>Stomoxys</taxon>
    </lineage>
</organism>
<keyword evidence="1" id="KW-0472">Membrane</keyword>
<accession>A0A1I8NPD7</accession>
<feature type="transmembrane region" description="Helical" evidence="1">
    <location>
        <begin position="48"/>
        <end position="71"/>
    </location>
</feature>
<dbReference type="AlphaFoldDB" id="A0A1I8NPD7"/>
<dbReference type="Proteomes" id="UP000095300">
    <property type="component" value="Unassembled WGS sequence"/>
</dbReference>
<keyword evidence="1" id="KW-0812">Transmembrane</keyword>
<evidence type="ECO:0000256" key="1">
    <source>
        <dbReference type="SAM" id="Phobius"/>
    </source>
</evidence>
<name>A0A1I8NPD7_STOCA</name>